<dbReference type="Proteomes" id="UP000278627">
    <property type="component" value="Unassembled WGS sequence"/>
</dbReference>
<dbReference type="EMBL" id="UZAD01001943">
    <property type="protein sequence ID" value="VDN85459.1"/>
    <property type="molecule type" value="Genomic_DNA"/>
</dbReference>
<evidence type="ECO:0000256" key="4">
    <source>
        <dbReference type="ARBA" id="ARBA00074367"/>
    </source>
</evidence>
<evidence type="ECO:0000256" key="1">
    <source>
        <dbReference type="ARBA" id="ARBA00022723"/>
    </source>
</evidence>
<dbReference type="GO" id="GO:0008270">
    <property type="term" value="F:zinc ion binding"/>
    <property type="evidence" value="ECO:0007669"/>
    <property type="project" value="UniProtKB-KW"/>
</dbReference>
<dbReference type="GO" id="GO:0005737">
    <property type="term" value="C:cytoplasm"/>
    <property type="evidence" value="ECO:0007669"/>
    <property type="project" value="TreeGrafter"/>
</dbReference>
<dbReference type="STRING" id="6280.A0A0N4T7X2"/>
<dbReference type="WBParaSite" id="BPAG_0000430901-mRNA-1">
    <property type="protein sequence ID" value="BPAG_0000430901-mRNA-1"/>
    <property type="gene ID" value="BPAG_0000430901"/>
</dbReference>
<proteinExistence type="predicted"/>
<evidence type="ECO:0000313" key="6">
    <source>
        <dbReference type="EMBL" id="VDN85459.1"/>
    </source>
</evidence>
<dbReference type="SUPFAM" id="SSF46565">
    <property type="entry name" value="Chaperone J-domain"/>
    <property type="match status" value="1"/>
</dbReference>
<dbReference type="CDD" id="cd06257">
    <property type="entry name" value="DnaJ"/>
    <property type="match status" value="1"/>
</dbReference>
<evidence type="ECO:0000259" key="5">
    <source>
        <dbReference type="PROSITE" id="PS50076"/>
    </source>
</evidence>
<sequence>MRCHYDVLEVDCNADDDTIKKAYRKLALKWHPDKNPSNVEECTRYFALIQQAYDILSDPQERAWYNRHRESILKGG</sequence>
<feature type="domain" description="J" evidence="5">
    <location>
        <begin position="3"/>
        <end position="69"/>
    </location>
</feature>
<dbReference type="SMART" id="SM00271">
    <property type="entry name" value="DnaJ"/>
    <property type="match status" value="1"/>
</dbReference>
<dbReference type="FunFam" id="1.10.287.110:FF:000046">
    <property type="entry name" value="dnaJ homolog subfamily C member 21"/>
    <property type="match status" value="1"/>
</dbReference>
<dbReference type="AlphaFoldDB" id="A0A0N4T7X2"/>
<dbReference type="InterPro" id="IPR036869">
    <property type="entry name" value="J_dom_sf"/>
</dbReference>
<evidence type="ECO:0000256" key="3">
    <source>
        <dbReference type="ARBA" id="ARBA00022833"/>
    </source>
</evidence>
<protein>
    <recommendedName>
        <fullName evidence="4">DnaJ homolog subfamily C member 21</fullName>
    </recommendedName>
</protein>
<evidence type="ECO:0000256" key="2">
    <source>
        <dbReference type="ARBA" id="ARBA00022771"/>
    </source>
</evidence>
<dbReference type="Pfam" id="PF00226">
    <property type="entry name" value="DnaJ"/>
    <property type="match status" value="1"/>
</dbReference>
<dbReference type="Gene3D" id="1.10.287.110">
    <property type="entry name" value="DnaJ domain"/>
    <property type="match status" value="1"/>
</dbReference>
<dbReference type="InterPro" id="IPR018253">
    <property type="entry name" value="DnaJ_domain_CS"/>
</dbReference>
<dbReference type="PANTHER" id="PTHR44029:SF1">
    <property type="entry name" value="DNAJ HOMOLOG SUBFAMILY C MEMBER 21"/>
    <property type="match status" value="1"/>
</dbReference>
<reference evidence="8" key="1">
    <citation type="submission" date="2017-02" db="UniProtKB">
        <authorList>
            <consortium name="WormBaseParasite"/>
        </authorList>
    </citation>
    <scope>IDENTIFICATION</scope>
</reference>
<keyword evidence="2" id="KW-0863">Zinc-finger</keyword>
<dbReference type="PRINTS" id="PR00625">
    <property type="entry name" value="JDOMAIN"/>
</dbReference>
<evidence type="ECO:0000313" key="8">
    <source>
        <dbReference type="WBParaSite" id="BPAG_0000430901-mRNA-1"/>
    </source>
</evidence>
<keyword evidence="1" id="KW-0479">Metal-binding</keyword>
<accession>A0A0N4T7X2</accession>
<gene>
    <name evidence="6" type="ORF">BPAG_LOCUS4273</name>
</gene>
<dbReference type="InterPro" id="IPR001623">
    <property type="entry name" value="DnaJ_domain"/>
</dbReference>
<dbReference type="PROSITE" id="PS50076">
    <property type="entry name" value="DNAJ_2"/>
    <property type="match status" value="1"/>
</dbReference>
<dbReference type="PANTHER" id="PTHR44029">
    <property type="entry name" value="DNAJ HOMOLOG SUBFAMILY C MEMBER 21"/>
    <property type="match status" value="1"/>
</dbReference>
<reference evidence="6 7" key="2">
    <citation type="submission" date="2018-11" db="EMBL/GenBank/DDBJ databases">
        <authorList>
            <consortium name="Pathogen Informatics"/>
        </authorList>
    </citation>
    <scope>NUCLEOTIDE SEQUENCE [LARGE SCALE GENOMIC DNA]</scope>
</reference>
<keyword evidence="7" id="KW-1185">Reference proteome</keyword>
<organism evidence="8">
    <name type="scientific">Brugia pahangi</name>
    <name type="common">Filarial nematode worm</name>
    <dbReference type="NCBI Taxonomy" id="6280"/>
    <lineage>
        <taxon>Eukaryota</taxon>
        <taxon>Metazoa</taxon>
        <taxon>Ecdysozoa</taxon>
        <taxon>Nematoda</taxon>
        <taxon>Chromadorea</taxon>
        <taxon>Rhabditida</taxon>
        <taxon>Spirurina</taxon>
        <taxon>Spiruromorpha</taxon>
        <taxon>Filarioidea</taxon>
        <taxon>Onchocercidae</taxon>
        <taxon>Brugia</taxon>
    </lineage>
</organism>
<name>A0A0N4T7X2_BRUPA</name>
<evidence type="ECO:0000313" key="7">
    <source>
        <dbReference type="Proteomes" id="UP000278627"/>
    </source>
</evidence>
<dbReference type="PROSITE" id="PS00636">
    <property type="entry name" value="DNAJ_1"/>
    <property type="match status" value="1"/>
</dbReference>
<keyword evidence="3" id="KW-0862">Zinc</keyword>
<dbReference type="InterPro" id="IPR051964">
    <property type="entry name" value="Chaperone_stress_response"/>
</dbReference>